<dbReference type="PANTHER" id="PTHR33676:SF3">
    <property type="entry name" value="COLD-REGULATED PROTEIN 27"/>
    <property type="match status" value="1"/>
</dbReference>
<feature type="region of interest" description="Disordered" evidence="1">
    <location>
        <begin position="66"/>
        <end position="183"/>
    </location>
</feature>
<dbReference type="ExpressionAtlas" id="A0A1Z5S970">
    <property type="expression patterns" value="baseline and differential"/>
</dbReference>
<reference evidence="2 3" key="1">
    <citation type="journal article" date="2009" name="Nature">
        <title>The Sorghum bicolor genome and the diversification of grasses.</title>
        <authorList>
            <person name="Paterson A.H."/>
            <person name="Bowers J.E."/>
            <person name="Bruggmann R."/>
            <person name="Dubchak I."/>
            <person name="Grimwood J."/>
            <person name="Gundlach H."/>
            <person name="Haberer G."/>
            <person name="Hellsten U."/>
            <person name="Mitros T."/>
            <person name="Poliakov A."/>
            <person name="Schmutz J."/>
            <person name="Spannagl M."/>
            <person name="Tang H."/>
            <person name="Wang X."/>
            <person name="Wicker T."/>
            <person name="Bharti A.K."/>
            <person name="Chapman J."/>
            <person name="Feltus F.A."/>
            <person name="Gowik U."/>
            <person name="Grigoriev I.V."/>
            <person name="Lyons E."/>
            <person name="Maher C.A."/>
            <person name="Martis M."/>
            <person name="Narechania A."/>
            <person name="Otillar R.P."/>
            <person name="Penning B.W."/>
            <person name="Salamov A.A."/>
            <person name="Wang Y."/>
            <person name="Zhang L."/>
            <person name="Carpita N.C."/>
            <person name="Freeling M."/>
            <person name="Gingle A.R."/>
            <person name="Hash C.T."/>
            <person name="Keller B."/>
            <person name="Klein P."/>
            <person name="Kresovich S."/>
            <person name="McCann M.C."/>
            <person name="Ming R."/>
            <person name="Peterson D.G."/>
            <person name="Mehboob-ur-Rahman"/>
            <person name="Ware D."/>
            <person name="Westhoff P."/>
            <person name="Mayer K.F."/>
            <person name="Messing J."/>
            <person name="Rokhsar D.S."/>
        </authorList>
    </citation>
    <scope>NUCLEOTIDE SEQUENCE [LARGE SCALE GENOMIC DNA]</scope>
    <source>
        <strain evidence="3">cv. BTx623</strain>
    </source>
</reference>
<accession>A0A1Z5S970</accession>
<dbReference type="InterPro" id="IPR044678">
    <property type="entry name" value="COR27/28"/>
</dbReference>
<evidence type="ECO:0000256" key="1">
    <source>
        <dbReference type="SAM" id="MobiDB-lite"/>
    </source>
</evidence>
<organism evidence="2 3">
    <name type="scientific">Sorghum bicolor</name>
    <name type="common">Sorghum</name>
    <name type="synonym">Sorghum vulgare</name>
    <dbReference type="NCBI Taxonomy" id="4558"/>
    <lineage>
        <taxon>Eukaryota</taxon>
        <taxon>Viridiplantae</taxon>
        <taxon>Streptophyta</taxon>
        <taxon>Embryophyta</taxon>
        <taxon>Tracheophyta</taxon>
        <taxon>Spermatophyta</taxon>
        <taxon>Magnoliopsida</taxon>
        <taxon>Liliopsida</taxon>
        <taxon>Poales</taxon>
        <taxon>Poaceae</taxon>
        <taxon>PACMAD clade</taxon>
        <taxon>Panicoideae</taxon>
        <taxon>Andropogonodae</taxon>
        <taxon>Andropogoneae</taxon>
        <taxon>Sorghinae</taxon>
        <taxon>Sorghum</taxon>
    </lineage>
</organism>
<name>A0A1Z5S970_SORBI</name>
<keyword evidence="3" id="KW-1185">Reference proteome</keyword>
<dbReference type="OMA" id="ASSFHWH"/>
<feature type="compositionally biased region" description="Basic and acidic residues" evidence="1">
    <location>
        <begin position="171"/>
        <end position="183"/>
    </location>
</feature>
<dbReference type="EMBL" id="CM000760">
    <property type="protein sequence ID" value="OQU92463.1"/>
    <property type="molecule type" value="Genomic_DNA"/>
</dbReference>
<dbReference type="GO" id="GO:0042752">
    <property type="term" value="P:regulation of circadian rhythm"/>
    <property type="evidence" value="ECO:0007669"/>
    <property type="project" value="InterPro"/>
</dbReference>
<evidence type="ECO:0000313" key="3">
    <source>
        <dbReference type="Proteomes" id="UP000000768"/>
    </source>
</evidence>
<proteinExistence type="predicted"/>
<gene>
    <name evidence="2" type="ORF">SORBI_3001G347400</name>
</gene>
<dbReference type="Proteomes" id="UP000000768">
    <property type="component" value="Chromosome 1"/>
</dbReference>
<sequence>MSNAGSSSGWTDEKHMLYITFLEKSFVNQLYSSKGEMNSAEPFYGTPGAWQNTSYSGDGRNTKYDQGQGYWGTEVDGDGAESKLSEVGYTPSCSGGLRYYMDDDASTNGPRQERVTSYHPRQSNSGGSAAFHLHQHGHSFSWRESSDQNFLDGETQGSREQGRRSSKNQQKHADTTKVGPHDS</sequence>
<dbReference type="Gramene" id="OQU92463">
    <property type="protein sequence ID" value="OQU92463"/>
    <property type="gene ID" value="SORBI_3001G347400"/>
</dbReference>
<protein>
    <submittedName>
        <fullName evidence="2">Uncharacterized protein</fullName>
    </submittedName>
</protein>
<evidence type="ECO:0000313" key="2">
    <source>
        <dbReference type="EMBL" id="OQU92463.1"/>
    </source>
</evidence>
<dbReference type="PANTHER" id="PTHR33676">
    <property type="entry name" value="COLD REGULATED PROTEIN 27"/>
    <property type="match status" value="1"/>
</dbReference>
<reference evidence="3" key="2">
    <citation type="journal article" date="2018" name="Plant J.">
        <title>The Sorghum bicolor reference genome: improved assembly, gene annotations, a transcriptome atlas, and signatures of genome organization.</title>
        <authorList>
            <person name="McCormick R.F."/>
            <person name="Truong S.K."/>
            <person name="Sreedasyam A."/>
            <person name="Jenkins J."/>
            <person name="Shu S."/>
            <person name="Sims D."/>
            <person name="Kennedy M."/>
            <person name="Amirebrahimi M."/>
            <person name="Weers B.D."/>
            <person name="McKinley B."/>
            <person name="Mattison A."/>
            <person name="Morishige D.T."/>
            <person name="Grimwood J."/>
            <person name="Schmutz J."/>
            <person name="Mullet J.E."/>
        </authorList>
    </citation>
    <scope>NUCLEOTIDE SEQUENCE [LARGE SCALE GENOMIC DNA]</scope>
    <source>
        <strain evidence="3">cv. BTx623</strain>
    </source>
</reference>
<dbReference type="GO" id="GO:0009409">
    <property type="term" value="P:response to cold"/>
    <property type="evidence" value="ECO:0007669"/>
    <property type="project" value="InterPro"/>
</dbReference>
<dbReference type="AlphaFoldDB" id="A0A1Z5S970"/>